<evidence type="ECO:0000313" key="1">
    <source>
        <dbReference type="EMBL" id="RCK79554.1"/>
    </source>
</evidence>
<dbReference type="EMBL" id="QOQW01000012">
    <property type="protein sequence ID" value="RCK79554.1"/>
    <property type="molecule type" value="Genomic_DNA"/>
</dbReference>
<reference evidence="1 2" key="1">
    <citation type="submission" date="2018-05" db="EMBL/GenBank/DDBJ databases">
        <title>A metagenomic window into the 2 km-deep terrestrial subsurface aquifer revealed taxonomically and functionally diverse microbial community comprising novel uncultured bacterial lineages.</title>
        <authorList>
            <person name="Kadnikov V.V."/>
            <person name="Mardanov A.V."/>
            <person name="Beletsky A.V."/>
            <person name="Banks D."/>
            <person name="Pimenov N.V."/>
            <person name="Frank Y.A."/>
            <person name="Karnachuk O.V."/>
            <person name="Ravin N.V."/>
        </authorList>
    </citation>
    <scope>NUCLEOTIDE SEQUENCE [LARGE SCALE GENOMIC DNA]</scope>
    <source>
        <strain evidence="1">BY5</strain>
    </source>
</reference>
<sequence>MVIAKSAETGFSSAFWVYLVSPETLQIASNPTDLTRSLQAAPRRRVGISRVVYGEVREMQTISKTAFSPYVFVEGERHLDLGLQWLAWGLICLAASVIAFRLEGLSLWPPSTPVPEPPESFPPED</sequence>
<dbReference type="AlphaFoldDB" id="A0A367ZN45"/>
<comment type="caution">
    <text evidence="1">The sequence shown here is derived from an EMBL/GenBank/DDBJ whole genome shotgun (WGS) entry which is preliminary data.</text>
</comment>
<gene>
    <name evidence="1" type="ORF">OZSIB_4308</name>
</gene>
<name>A0A367ZN45_9BACT</name>
<evidence type="ECO:0000313" key="2">
    <source>
        <dbReference type="Proteomes" id="UP000252355"/>
    </source>
</evidence>
<dbReference type="Proteomes" id="UP000252355">
    <property type="component" value="Unassembled WGS sequence"/>
</dbReference>
<protein>
    <submittedName>
        <fullName evidence="1">Uncharacterized protein</fullName>
    </submittedName>
</protein>
<organism evidence="1 2">
    <name type="scientific">Candidatus Ozemobacter sibiricus</name>
    <dbReference type="NCBI Taxonomy" id="2268124"/>
    <lineage>
        <taxon>Bacteria</taxon>
        <taxon>Candidatus Ozemobacteria</taxon>
        <taxon>Candidatus Ozemobacterales</taxon>
        <taxon>Candidatus Ozemobacteraceae</taxon>
        <taxon>Candidatus Ozemobacter</taxon>
    </lineage>
</organism>
<accession>A0A367ZN45</accession>
<proteinExistence type="predicted"/>